<reference evidence="8" key="1">
    <citation type="journal article" date="2021" name="Nat. Commun.">
        <title>Genetic determinants of endophytism in the Arabidopsis root mycobiome.</title>
        <authorList>
            <person name="Mesny F."/>
            <person name="Miyauchi S."/>
            <person name="Thiergart T."/>
            <person name="Pickel B."/>
            <person name="Atanasova L."/>
            <person name="Karlsson M."/>
            <person name="Huettel B."/>
            <person name="Barry K.W."/>
            <person name="Haridas S."/>
            <person name="Chen C."/>
            <person name="Bauer D."/>
            <person name="Andreopoulos W."/>
            <person name="Pangilinan J."/>
            <person name="LaButti K."/>
            <person name="Riley R."/>
            <person name="Lipzen A."/>
            <person name="Clum A."/>
            <person name="Drula E."/>
            <person name="Henrissat B."/>
            <person name="Kohler A."/>
            <person name="Grigoriev I.V."/>
            <person name="Martin F.M."/>
            <person name="Hacquard S."/>
        </authorList>
    </citation>
    <scope>NUCLEOTIDE SEQUENCE</scope>
    <source>
        <strain evidence="8">MPI-CAGE-AT-0147</strain>
    </source>
</reference>
<evidence type="ECO:0000313" key="9">
    <source>
        <dbReference type="Proteomes" id="UP000738349"/>
    </source>
</evidence>
<keyword evidence="9" id="KW-1185">Reference proteome</keyword>
<evidence type="ECO:0000313" key="8">
    <source>
        <dbReference type="EMBL" id="KAH7156067.1"/>
    </source>
</evidence>
<keyword evidence="3" id="KW-0805">Transcription regulation</keyword>
<dbReference type="GO" id="GO:0003677">
    <property type="term" value="F:DNA binding"/>
    <property type="evidence" value="ECO:0007669"/>
    <property type="project" value="InterPro"/>
</dbReference>
<accession>A0A9P9F963</accession>
<dbReference type="PANTHER" id="PTHR47660:SF2">
    <property type="entry name" value="TRANSCRIPTION FACTOR WITH C2H2 AND ZN(2)-CYS(6) DNA BINDING DOMAIN (EUROFUNG)"/>
    <property type="match status" value="1"/>
</dbReference>
<comment type="caution">
    <text evidence="8">The sequence shown here is derived from an EMBL/GenBank/DDBJ whole genome shotgun (WGS) entry which is preliminary data.</text>
</comment>
<evidence type="ECO:0000256" key="3">
    <source>
        <dbReference type="ARBA" id="ARBA00023015"/>
    </source>
</evidence>
<dbReference type="GO" id="GO:0006351">
    <property type="term" value="P:DNA-templated transcription"/>
    <property type="evidence" value="ECO:0007669"/>
    <property type="project" value="InterPro"/>
</dbReference>
<sequence>MVGIGRRPGSRTNTHAPTSPAPMEHGELPDTGDDDWRIDDYDHVPRLSNDCYDAIAVCFASVNQDNGFYQSFTTKPLPSQELMNSFIQVYFEAFQPILPLLHQPTFDPDQCHWLLVLAVATTGCRFSQQSLGVTRLMDNLLRRAVQLNIERNFRTSSSLWLAQSALLSQICMMWSGETMLTDMAHANMAMVATLCRRGNAFVDADVGNVSLSEGNWDCWVEAESKRRLAYCAWVLDTQQLMFFDLPPQIPNDLLQTRMPCHKQFWEAQSQRQWSELLEETGNAAALHHPGRLVQELSRIYRLKRSPDGLGDFHFLLLSMGIYRDAQRVETASAYLDILRPEDPSALLQTQMGRLAIQHNHFLAFLLRVNLRELFAFSGWRINDAEREKSCSRLKRWMKQRGPEARCAVLHAAKALSYLREYPTNGYHKSQCTLHSTLLIWAYIDCSTPNDIESTGDDEVGDARAITLRLDKCSIKESLVETWLQNGGRIRPYLPSVGSLQEKGANGRLIKETARLLASDESWPLSHTVRFLLLGHFRSKVGCAKGP</sequence>
<keyword evidence="1" id="KW-0479">Metal-binding</keyword>
<feature type="domain" description="Xylanolytic transcriptional activator regulatory" evidence="7">
    <location>
        <begin position="87"/>
        <end position="303"/>
    </location>
</feature>
<dbReference type="Pfam" id="PF04082">
    <property type="entry name" value="Fungal_trans"/>
    <property type="match status" value="1"/>
</dbReference>
<dbReference type="EMBL" id="JAGMUV010000005">
    <property type="protein sequence ID" value="KAH7156067.1"/>
    <property type="molecule type" value="Genomic_DNA"/>
</dbReference>
<dbReference type="InterPro" id="IPR007219">
    <property type="entry name" value="XnlR_reg_dom"/>
</dbReference>
<name>A0A9P9F963_9HYPO</name>
<proteinExistence type="predicted"/>
<evidence type="ECO:0000256" key="2">
    <source>
        <dbReference type="ARBA" id="ARBA00022833"/>
    </source>
</evidence>
<evidence type="ECO:0000256" key="1">
    <source>
        <dbReference type="ARBA" id="ARBA00022723"/>
    </source>
</evidence>
<dbReference type="OrthoDB" id="1405595at2759"/>
<gene>
    <name evidence="8" type="ORF">EDB81DRAFT_646121</name>
</gene>
<organism evidence="8 9">
    <name type="scientific">Dactylonectria macrodidyma</name>
    <dbReference type="NCBI Taxonomy" id="307937"/>
    <lineage>
        <taxon>Eukaryota</taxon>
        <taxon>Fungi</taxon>
        <taxon>Dikarya</taxon>
        <taxon>Ascomycota</taxon>
        <taxon>Pezizomycotina</taxon>
        <taxon>Sordariomycetes</taxon>
        <taxon>Hypocreomycetidae</taxon>
        <taxon>Hypocreales</taxon>
        <taxon>Nectriaceae</taxon>
        <taxon>Dactylonectria</taxon>
    </lineage>
</organism>
<protein>
    <submittedName>
        <fullName evidence="8">Fungal-specific transcription factor domain-containing protein</fullName>
    </submittedName>
</protein>
<keyword evidence="4" id="KW-0804">Transcription</keyword>
<dbReference type="AlphaFoldDB" id="A0A9P9F963"/>
<evidence type="ECO:0000256" key="5">
    <source>
        <dbReference type="ARBA" id="ARBA00023242"/>
    </source>
</evidence>
<feature type="compositionally biased region" description="Basic and acidic residues" evidence="6">
    <location>
        <begin position="24"/>
        <end position="35"/>
    </location>
</feature>
<dbReference type="CDD" id="cd12148">
    <property type="entry name" value="fungal_TF_MHR"/>
    <property type="match status" value="1"/>
</dbReference>
<keyword evidence="5" id="KW-0539">Nucleus</keyword>
<evidence type="ECO:0000256" key="6">
    <source>
        <dbReference type="SAM" id="MobiDB-lite"/>
    </source>
</evidence>
<keyword evidence="2" id="KW-0862">Zinc</keyword>
<dbReference type="Proteomes" id="UP000738349">
    <property type="component" value="Unassembled WGS sequence"/>
</dbReference>
<feature type="region of interest" description="Disordered" evidence="6">
    <location>
        <begin position="1"/>
        <end position="35"/>
    </location>
</feature>
<dbReference type="PANTHER" id="PTHR47660">
    <property type="entry name" value="TRANSCRIPTION FACTOR WITH C2H2 AND ZN(2)-CYS(6) DNA BINDING DOMAIN (EUROFUNG)-RELATED-RELATED"/>
    <property type="match status" value="1"/>
</dbReference>
<evidence type="ECO:0000256" key="4">
    <source>
        <dbReference type="ARBA" id="ARBA00023163"/>
    </source>
</evidence>
<evidence type="ECO:0000259" key="7">
    <source>
        <dbReference type="Pfam" id="PF04082"/>
    </source>
</evidence>
<dbReference type="GO" id="GO:0008270">
    <property type="term" value="F:zinc ion binding"/>
    <property type="evidence" value="ECO:0007669"/>
    <property type="project" value="InterPro"/>
</dbReference>